<dbReference type="EMBL" id="JACVVK020000518">
    <property type="protein sequence ID" value="KAK7468218.1"/>
    <property type="molecule type" value="Genomic_DNA"/>
</dbReference>
<evidence type="ECO:0000256" key="1">
    <source>
        <dbReference type="SAM" id="SignalP"/>
    </source>
</evidence>
<dbReference type="Proteomes" id="UP001519460">
    <property type="component" value="Unassembled WGS sequence"/>
</dbReference>
<feature type="non-terminal residue" evidence="2">
    <location>
        <position position="85"/>
    </location>
</feature>
<evidence type="ECO:0000313" key="3">
    <source>
        <dbReference type="Proteomes" id="UP001519460"/>
    </source>
</evidence>
<sequence length="85" mass="9247">MRAIILLLLVAVVTAQTATKELSKKELVEQELAVLSQAPELRGVNSRSLAQQLCKILNSSSKTACTVVCRQYLVWVSLLCGSLCN</sequence>
<feature type="chain" id="PRO_5044751070" evidence="1">
    <location>
        <begin position="16"/>
        <end position="85"/>
    </location>
</feature>
<protein>
    <submittedName>
        <fullName evidence="2">Uncharacterized protein</fullName>
    </submittedName>
</protein>
<gene>
    <name evidence="2" type="ORF">BaRGS_00036541</name>
</gene>
<proteinExistence type="predicted"/>
<evidence type="ECO:0000313" key="2">
    <source>
        <dbReference type="EMBL" id="KAK7468218.1"/>
    </source>
</evidence>
<feature type="signal peptide" evidence="1">
    <location>
        <begin position="1"/>
        <end position="15"/>
    </location>
</feature>
<keyword evidence="3" id="KW-1185">Reference proteome</keyword>
<accession>A0ABD0JB50</accession>
<keyword evidence="1" id="KW-0732">Signal</keyword>
<dbReference type="AlphaFoldDB" id="A0ABD0JB50"/>
<organism evidence="2 3">
    <name type="scientific">Batillaria attramentaria</name>
    <dbReference type="NCBI Taxonomy" id="370345"/>
    <lineage>
        <taxon>Eukaryota</taxon>
        <taxon>Metazoa</taxon>
        <taxon>Spiralia</taxon>
        <taxon>Lophotrochozoa</taxon>
        <taxon>Mollusca</taxon>
        <taxon>Gastropoda</taxon>
        <taxon>Caenogastropoda</taxon>
        <taxon>Sorbeoconcha</taxon>
        <taxon>Cerithioidea</taxon>
        <taxon>Batillariidae</taxon>
        <taxon>Batillaria</taxon>
    </lineage>
</organism>
<comment type="caution">
    <text evidence="2">The sequence shown here is derived from an EMBL/GenBank/DDBJ whole genome shotgun (WGS) entry which is preliminary data.</text>
</comment>
<name>A0ABD0JB50_9CAEN</name>
<reference evidence="2 3" key="1">
    <citation type="journal article" date="2023" name="Sci. Data">
        <title>Genome assembly of the Korean intertidal mud-creeper Batillaria attramentaria.</title>
        <authorList>
            <person name="Patra A.K."/>
            <person name="Ho P.T."/>
            <person name="Jun S."/>
            <person name="Lee S.J."/>
            <person name="Kim Y."/>
            <person name="Won Y.J."/>
        </authorList>
    </citation>
    <scope>NUCLEOTIDE SEQUENCE [LARGE SCALE GENOMIC DNA]</scope>
    <source>
        <strain evidence="2">Wonlab-2016</strain>
    </source>
</reference>